<evidence type="ECO:0000313" key="2">
    <source>
        <dbReference type="EMBL" id="MBF8436187.1"/>
    </source>
</evidence>
<evidence type="ECO:0000313" key="3">
    <source>
        <dbReference type="Proteomes" id="UP000621436"/>
    </source>
</evidence>
<dbReference type="Pfam" id="PF10026">
    <property type="entry name" value="DUF2268"/>
    <property type="match status" value="1"/>
</dbReference>
<dbReference type="RefSeq" id="WP_270452976.1">
    <property type="nucleotide sequence ID" value="NZ_JADPIE010000002.1"/>
</dbReference>
<comment type="caution">
    <text evidence="2">The sequence shown here is derived from an EMBL/GenBank/DDBJ whole genome shotgun (WGS) entry which is preliminary data.</text>
</comment>
<feature type="domain" description="DUF2268" evidence="1">
    <location>
        <begin position="126"/>
        <end position="275"/>
    </location>
</feature>
<accession>A0A931APP7</accession>
<reference evidence="2" key="1">
    <citation type="submission" date="2020-11" db="EMBL/GenBank/DDBJ databases">
        <title>Halonatronomonas betainensis gen. nov., sp. nov. a novel haloalkaliphilic representative of the family Halanaerobiacae capable of betaine degradation.</title>
        <authorList>
            <person name="Boltyanskaya Y."/>
            <person name="Kevbrin V."/>
            <person name="Detkova E."/>
            <person name="Grouzdev D.S."/>
            <person name="Koziaeva V."/>
            <person name="Zhilina T."/>
        </authorList>
    </citation>
    <scope>NUCLEOTIDE SEQUENCE</scope>
    <source>
        <strain evidence="2">Z-7014</strain>
    </source>
</reference>
<organism evidence="2 3">
    <name type="scientific">Halonatronomonas betaini</name>
    <dbReference type="NCBI Taxonomy" id="2778430"/>
    <lineage>
        <taxon>Bacteria</taxon>
        <taxon>Bacillati</taxon>
        <taxon>Bacillota</taxon>
        <taxon>Clostridia</taxon>
        <taxon>Halanaerobiales</taxon>
        <taxon>Halarsenatibacteraceae</taxon>
        <taxon>Halonatronomonas</taxon>
    </lineage>
</organism>
<dbReference type="EMBL" id="JADPIE010000002">
    <property type="protein sequence ID" value="MBF8436187.1"/>
    <property type="molecule type" value="Genomic_DNA"/>
</dbReference>
<name>A0A931APP7_9FIRM</name>
<evidence type="ECO:0000259" key="1">
    <source>
        <dbReference type="Pfam" id="PF10026"/>
    </source>
</evidence>
<protein>
    <recommendedName>
        <fullName evidence="1">DUF2268 domain-containing protein</fullName>
    </recommendedName>
</protein>
<dbReference type="Proteomes" id="UP000621436">
    <property type="component" value="Unassembled WGS sequence"/>
</dbReference>
<sequence>MIKKSILTWNLIRRKRYREHYYLPNQRVLDNHFSRWGSSDIHKLKEMVAGWKKAKFKPVIEAIEDFKFIQVEETIKEANSILGEIKDFDIYFLIGDFRSGLYIDQINNRNIIVIAMEVVREYGDLEKVILPSISHELFHIYHYSRLKKEGINREKSFKNLIVDDGLAAYFSSMLNSSYNLQEILLYSDEQLEQIKANEAEYGRQLFKLIEEKSLDESILLFNAPKAMQEEKLTQVPDWPPRLSYYYGFKIIESYIQEHGKDYIKELTLIPPEKVIAESRISGKR</sequence>
<keyword evidence="3" id="KW-1185">Reference proteome</keyword>
<dbReference type="AlphaFoldDB" id="A0A931APP7"/>
<gene>
    <name evidence="2" type="ORF">I0Q91_03770</name>
</gene>
<dbReference type="InterPro" id="IPR018728">
    <property type="entry name" value="DUF2268"/>
</dbReference>
<proteinExistence type="predicted"/>